<organism evidence="1 2">
    <name type="scientific">Aegilops tauschii subsp. strangulata</name>
    <name type="common">Goatgrass</name>
    <dbReference type="NCBI Taxonomy" id="200361"/>
    <lineage>
        <taxon>Eukaryota</taxon>
        <taxon>Viridiplantae</taxon>
        <taxon>Streptophyta</taxon>
        <taxon>Embryophyta</taxon>
        <taxon>Tracheophyta</taxon>
        <taxon>Spermatophyta</taxon>
        <taxon>Magnoliopsida</taxon>
        <taxon>Liliopsida</taxon>
        <taxon>Poales</taxon>
        <taxon>Poaceae</taxon>
        <taxon>BOP clade</taxon>
        <taxon>Pooideae</taxon>
        <taxon>Triticodae</taxon>
        <taxon>Triticeae</taxon>
        <taxon>Triticinae</taxon>
        <taxon>Aegilops</taxon>
    </lineage>
</organism>
<keyword evidence="2" id="KW-1185">Reference proteome</keyword>
<dbReference type="EnsemblPlants" id="AET3Gv20341300.53">
    <property type="protein sequence ID" value="AET3Gv20341300.53"/>
    <property type="gene ID" value="AET3Gv20341300"/>
</dbReference>
<dbReference type="Gramene" id="AET3Gv20341300.53">
    <property type="protein sequence ID" value="AET3Gv20341300.53"/>
    <property type="gene ID" value="AET3Gv20341300"/>
</dbReference>
<name>A0A453EHF5_AEGTS</name>
<dbReference type="Gramene" id="AET3Gv20341300.54">
    <property type="protein sequence ID" value="AET3Gv20341300.54"/>
    <property type="gene ID" value="AET3Gv20341300"/>
</dbReference>
<reference evidence="2" key="1">
    <citation type="journal article" date="2014" name="Science">
        <title>Ancient hybridizations among the ancestral genomes of bread wheat.</title>
        <authorList>
            <consortium name="International Wheat Genome Sequencing Consortium,"/>
            <person name="Marcussen T."/>
            <person name="Sandve S.R."/>
            <person name="Heier L."/>
            <person name="Spannagl M."/>
            <person name="Pfeifer M."/>
            <person name="Jakobsen K.S."/>
            <person name="Wulff B.B."/>
            <person name="Steuernagel B."/>
            <person name="Mayer K.F."/>
            <person name="Olsen O.A."/>
        </authorList>
    </citation>
    <scope>NUCLEOTIDE SEQUENCE [LARGE SCALE GENOMIC DNA]</scope>
    <source>
        <strain evidence="2">cv. AL8/78</strain>
    </source>
</reference>
<dbReference type="EnsemblPlants" id="AET3Gv20341300.54">
    <property type="protein sequence ID" value="AET3Gv20341300.54"/>
    <property type="gene ID" value="AET3Gv20341300"/>
</dbReference>
<reference evidence="2" key="2">
    <citation type="journal article" date="2017" name="Nat. Plants">
        <title>The Aegilops tauschii genome reveals multiple impacts of transposons.</title>
        <authorList>
            <person name="Zhao G."/>
            <person name="Zou C."/>
            <person name="Li K."/>
            <person name="Wang K."/>
            <person name="Li T."/>
            <person name="Gao L."/>
            <person name="Zhang X."/>
            <person name="Wang H."/>
            <person name="Yang Z."/>
            <person name="Liu X."/>
            <person name="Jiang W."/>
            <person name="Mao L."/>
            <person name="Kong X."/>
            <person name="Jiao Y."/>
            <person name="Jia J."/>
        </authorList>
    </citation>
    <scope>NUCLEOTIDE SEQUENCE [LARGE SCALE GENOMIC DNA]</scope>
    <source>
        <strain evidence="2">cv. AL8/78</strain>
    </source>
</reference>
<proteinExistence type="predicted"/>
<protein>
    <submittedName>
        <fullName evidence="1">Uncharacterized protein</fullName>
    </submittedName>
</protein>
<sequence length="86" mass="9557">MCDVLKRMTSLQSGCCPDSRDHKNRRIMGKVSLSCQSFLEGMQHVSNCIDGSIDCEVCVHGGGRGHCEPDLSLLRWRTWTGVAECK</sequence>
<dbReference type="Proteomes" id="UP000015105">
    <property type="component" value="Chromosome 3D"/>
</dbReference>
<reference evidence="1" key="4">
    <citation type="submission" date="2019-03" db="UniProtKB">
        <authorList>
            <consortium name="EnsemblPlants"/>
        </authorList>
    </citation>
    <scope>IDENTIFICATION</scope>
</reference>
<evidence type="ECO:0000313" key="1">
    <source>
        <dbReference type="EnsemblPlants" id="AET3Gv20341300.53"/>
    </source>
</evidence>
<accession>A0A453EHF5</accession>
<reference evidence="1" key="5">
    <citation type="journal article" date="2021" name="G3 (Bethesda)">
        <title>Aegilops tauschii genome assembly Aet v5.0 features greater sequence contiguity and improved annotation.</title>
        <authorList>
            <person name="Wang L."/>
            <person name="Zhu T."/>
            <person name="Rodriguez J.C."/>
            <person name="Deal K.R."/>
            <person name="Dubcovsky J."/>
            <person name="McGuire P.E."/>
            <person name="Lux T."/>
            <person name="Spannagl M."/>
            <person name="Mayer K.F.X."/>
            <person name="Baldrich P."/>
            <person name="Meyers B.C."/>
            <person name="Huo N."/>
            <person name="Gu Y.Q."/>
            <person name="Zhou H."/>
            <person name="Devos K.M."/>
            <person name="Bennetzen J.L."/>
            <person name="Unver T."/>
            <person name="Budak H."/>
            <person name="Gulick P.J."/>
            <person name="Galiba G."/>
            <person name="Kalapos B."/>
            <person name="Nelson D.R."/>
            <person name="Li P."/>
            <person name="You F.M."/>
            <person name="Luo M.C."/>
            <person name="Dvorak J."/>
        </authorList>
    </citation>
    <scope>NUCLEOTIDE SEQUENCE [LARGE SCALE GENOMIC DNA]</scope>
    <source>
        <strain evidence="1">cv. AL8/78</strain>
    </source>
</reference>
<reference evidence="1" key="3">
    <citation type="journal article" date="2017" name="Nature">
        <title>Genome sequence of the progenitor of the wheat D genome Aegilops tauschii.</title>
        <authorList>
            <person name="Luo M.C."/>
            <person name="Gu Y.Q."/>
            <person name="Puiu D."/>
            <person name="Wang H."/>
            <person name="Twardziok S.O."/>
            <person name="Deal K.R."/>
            <person name="Huo N."/>
            <person name="Zhu T."/>
            <person name="Wang L."/>
            <person name="Wang Y."/>
            <person name="McGuire P.E."/>
            <person name="Liu S."/>
            <person name="Long H."/>
            <person name="Ramasamy R.K."/>
            <person name="Rodriguez J.C."/>
            <person name="Van S.L."/>
            <person name="Yuan L."/>
            <person name="Wang Z."/>
            <person name="Xia Z."/>
            <person name="Xiao L."/>
            <person name="Anderson O.D."/>
            <person name="Ouyang S."/>
            <person name="Liang Y."/>
            <person name="Zimin A.V."/>
            <person name="Pertea G."/>
            <person name="Qi P."/>
            <person name="Bennetzen J.L."/>
            <person name="Dai X."/>
            <person name="Dawson M.W."/>
            <person name="Muller H.G."/>
            <person name="Kugler K."/>
            <person name="Rivarola-Duarte L."/>
            <person name="Spannagl M."/>
            <person name="Mayer K.F.X."/>
            <person name="Lu F.H."/>
            <person name="Bevan M.W."/>
            <person name="Leroy P."/>
            <person name="Li P."/>
            <person name="You F.M."/>
            <person name="Sun Q."/>
            <person name="Liu Z."/>
            <person name="Lyons E."/>
            <person name="Wicker T."/>
            <person name="Salzberg S.L."/>
            <person name="Devos K.M."/>
            <person name="Dvorak J."/>
        </authorList>
    </citation>
    <scope>NUCLEOTIDE SEQUENCE [LARGE SCALE GENOMIC DNA]</scope>
    <source>
        <strain evidence="1">cv. AL8/78</strain>
    </source>
</reference>
<evidence type="ECO:0000313" key="2">
    <source>
        <dbReference type="Proteomes" id="UP000015105"/>
    </source>
</evidence>
<dbReference type="AlphaFoldDB" id="A0A453EHF5"/>